<organism evidence="9 10">
    <name type="scientific">Robertkochia marina</name>
    <dbReference type="NCBI Taxonomy" id="1227945"/>
    <lineage>
        <taxon>Bacteria</taxon>
        <taxon>Pseudomonadati</taxon>
        <taxon>Bacteroidota</taxon>
        <taxon>Flavobacteriia</taxon>
        <taxon>Flavobacteriales</taxon>
        <taxon>Flavobacteriaceae</taxon>
        <taxon>Robertkochia</taxon>
    </lineage>
</organism>
<evidence type="ECO:0000256" key="3">
    <source>
        <dbReference type="ARBA" id="ARBA00022748"/>
    </source>
</evidence>
<feature type="transmembrane region" description="Helical" evidence="6">
    <location>
        <begin position="430"/>
        <end position="449"/>
    </location>
</feature>
<comment type="caution">
    <text evidence="9">The sequence shown here is derived from an EMBL/GenBank/DDBJ whole genome shotgun (WGS) entry which is preliminary data.</text>
</comment>
<keyword evidence="4 6" id="KW-1133">Transmembrane helix</keyword>
<dbReference type="GO" id="GO:0005886">
    <property type="term" value="C:plasma membrane"/>
    <property type="evidence" value="ECO:0007669"/>
    <property type="project" value="TreeGrafter"/>
</dbReference>
<dbReference type="EMBL" id="SSMC01000002">
    <property type="protein sequence ID" value="THD67532.1"/>
    <property type="molecule type" value="Genomic_DNA"/>
</dbReference>
<dbReference type="Pfam" id="PF01578">
    <property type="entry name" value="Cytochrom_C_asm"/>
    <property type="match status" value="1"/>
</dbReference>
<feature type="transmembrane region" description="Helical" evidence="6">
    <location>
        <begin position="78"/>
        <end position="99"/>
    </location>
</feature>
<dbReference type="OrthoDB" id="9814290at2"/>
<dbReference type="InterPro" id="IPR007816">
    <property type="entry name" value="ResB-like_domain"/>
</dbReference>
<keyword evidence="5 6" id="KW-0472">Membrane</keyword>
<evidence type="ECO:0000256" key="2">
    <source>
        <dbReference type="ARBA" id="ARBA00022692"/>
    </source>
</evidence>
<dbReference type="RefSeq" id="WP_136335737.1">
    <property type="nucleotide sequence ID" value="NZ_QXMP01000005.1"/>
</dbReference>
<dbReference type="InterPro" id="IPR002541">
    <property type="entry name" value="Cyt_c_assembly"/>
</dbReference>
<feature type="transmembrane region" description="Helical" evidence="6">
    <location>
        <begin position="883"/>
        <end position="912"/>
    </location>
</feature>
<keyword evidence="2 6" id="KW-0812">Transmembrane</keyword>
<evidence type="ECO:0000256" key="4">
    <source>
        <dbReference type="ARBA" id="ARBA00022989"/>
    </source>
</evidence>
<protein>
    <submittedName>
        <fullName evidence="9">Cytochrome C biogenesis protein</fullName>
    </submittedName>
</protein>
<keyword evidence="10" id="KW-1185">Reference proteome</keyword>
<dbReference type="Proteomes" id="UP000305939">
    <property type="component" value="Unassembled WGS sequence"/>
</dbReference>
<feature type="transmembrane region" description="Helical" evidence="6">
    <location>
        <begin position="1037"/>
        <end position="1057"/>
    </location>
</feature>
<feature type="transmembrane region" description="Helical" evidence="6">
    <location>
        <begin position="793"/>
        <end position="815"/>
    </location>
</feature>
<dbReference type="Pfam" id="PF05140">
    <property type="entry name" value="ResB"/>
    <property type="match status" value="1"/>
</dbReference>
<sequence>MIDSVKKILFSTRLMAVLFVVFAVAMAFGTFIESWYSTETSKIWIYNSWWFEVIMVFFLINFIGNIKRYRLWRKDQWPVLLLHLSFILILTGAFVTRYIGYEGVMPIREGESTDFMLTEKKYITAFIDGEIDGQPRRRAFQDEIMITPEAMSSSLPWRSDFNGQPFEIAYAGFIKGAEEGLIPTEDGDLYLKIVEAGGGNRHDHYLKSGEVASIHNVLFALNTYTEGAINITLNDSVSTLQSPFAGDFMRMADQLKGQVVADSVQPLMMRSLYNTAGMQFVFPEPMIRGEYGIVEAEEKTENQQDALILNISTEGETQQVKLLGGKGFINDPVTVTLGGLDFNLSYGSIRHQLPFAVQLNDFIAEKYPGTERGYSSFMSKVTVNDERSFDYDIYMNHVLDHKGYRFFQSSFDPDEKGTILSVNHDFWGTWITYIGYFLLYVGLMAIMFFGKTRFKNLGEMLEKVKAKKQAIAVVAFLFSFSMSMAQSQTEQDHDHTGHDHTHDEASIVMPTASQIDSVLKATVVNKEHAARFGELIIQDEKGRMKPVNTFASELLRKLSKSDEFQGMDPNQVLLSMLQNPGLWYNVDFVYITKKNDSIREIIQVPDDQKLVKAVDFFDGTNYRLSSYLQEAYATNTPNQFQKGFREFDLKLGLLNQALGGDILRIYPLPGDENNKWVSAPEYAKGDFAVKDSLYANFIKNSLPFYVMSLREAKASGDYSQANSILEALHKNQRNYGAEVMPSEQKIKAEMLYNEVNIFEKLLVYYMLFGVIMFAFIIFQIFKDIKWVRWGITGMKVGIIALFLLQTIGLGIRWYISGHAPWSDAYESVLYVAWSTMALGLAFGRKSDLTIASTAFVTAIILFGAHMNWLDPAIANLQPVLDSYWLMIHVAVIVGSYGPFTLGMILGVVSLFLMIFTTPSNKKKMELNIQELTLITELALTVGLIMLTIGNFLGGQWANESWGRYWGWDPKETWALISIMVYAFVLHMRLVPGLRGRWAFNFASIVAFGSIMMTYFGVNFYLTGLHSYASGDKVITPTFVWYSVVFVIILGAVSYWSWQRNYKKA</sequence>
<feature type="transmembrane region" description="Helical" evidence="6">
    <location>
        <begin position="470"/>
        <end position="487"/>
    </location>
</feature>
<dbReference type="GO" id="GO:0020037">
    <property type="term" value="F:heme binding"/>
    <property type="evidence" value="ECO:0007669"/>
    <property type="project" value="InterPro"/>
</dbReference>
<feature type="transmembrane region" description="Helical" evidence="6">
    <location>
        <begin position="997"/>
        <end position="1017"/>
    </location>
</feature>
<evidence type="ECO:0000256" key="6">
    <source>
        <dbReference type="SAM" id="Phobius"/>
    </source>
</evidence>
<dbReference type="InterPro" id="IPR045062">
    <property type="entry name" value="Cyt_c_biogenesis_CcsA/CcmC"/>
</dbReference>
<name>A0A4S3LZJ2_9FLAO</name>
<feature type="domain" description="ResB-like" evidence="8">
    <location>
        <begin position="345"/>
        <end position="416"/>
    </location>
</feature>
<feature type="transmembrane region" description="Helical" evidence="6">
    <location>
        <begin position="762"/>
        <end position="781"/>
    </location>
</feature>
<accession>A0A4S3LZJ2</accession>
<keyword evidence="3" id="KW-0201">Cytochrome c-type biogenesis</keyword>
<feature type="transmembrane region" description="Helical" evidence="6">
    <location>
        <begin position="933"/>
        <end position="952"/>
    </location>
</feature>
<feature type="domain" description="Cytochrome c assembly protein" evidence="7">
    <location>
        <begin position="821"/>
        <end position="1025"/>
    </location>
</feature>
<dbReference type="GO" id="GO:0017004">
    <property type="term" value="P:cytochrome complex assembly"/>
    <property type="evidence" value="ECO:0007669"/>
    <property type="project" value="UniProtKB-KW"/>
</dbReference>
<feature type="transmembrane region" description="Helical" evidence="6">
    <location>
        <begin position="12"/>
        <end position="32"/>
    </location>
</feature>
<dbReference type="PANTHER" id="PTHR30071">
    <property type="entry name" value="HEME EXPORTER PROTEIN C"/>
    <property type="match status" value="1"/>
</dbReference>
<proteinExistence type="predicted"/>
<feature type="transmembrane region" description="Helical" evidence="6">
    <location>
        <begin position="44"/>
        <end position="66"/>
    </location>
</feature>
<evidence type="ECO:0000256" key="1">
    <source>
        <dbReference type="ARBA" id="ARBA00004141"/>
    </source>
</evidence>
<gene>
    <name evidence="9" type="ORF">E7Z59_07670</name>
</gene>
<dbReference type="AlphaFoldDB" id="A0A4S3LZJ2"/>
<evidence type="ECO:0000313" key="9">
    <source>
        <dbReference type="EMBL" id="THD67532.1"/>
    </source>
</evidence>
<evidence type="ECO:0000259" key="7">
    <source>
        <dbReference type="Pfam" id="PF01578"/>
    </source>
</evidence>
<feature type="transmembrane region" description="Helical" evidence="6">
    <location>
        <begin position="972"/>
        <end position="990"/>
    </location>
</feature>
<evidence type="ECO:0000259" key="8">
    <source>
        <dbReference type="Pfam" id="PF05140"/>
    </source>
</evidence>
<evidence type="ECO:0000256" key="5">
    <source>
        <dbReference type="ARBA" id="ARBA00023136"/>
    </source>
</evidence>
<reference evidence="9 10" key="1">
    <citation type="submission" date="2019-04" db="EMBL/GenBank/DDBJ databases">
        <title>Draft genome sequence of Robertkochia marina CC-AMO-30D.</title>
        <authorList>
            <person name="Hameed A."/>
            <person name="Lin S.-Y."/>
            <person name="Shahina M."/>
            <person name="Lai W.-A."/>
            <person name="Young C.-C."/>
        </authorList>
    </citation>
    <scope>NUCLEOTIDE SEQUENCE [LARGE SCALE GENOMIC DNA]</scope>
    <source>
        <strain evidence="9 10">CC-AMO-30D</strain>
    </source>
</reference>
<feature type="transmembrane region" description="Helical" evidence="6">
    <location>
        <begin position="850"/>
        <end position="868"/>
    </location>
</feature>
<comment type="subcellular location">
    <subcellularLocation>
        <location evidence="1">Membrane</location>
        <topology evidence="1">Multi-pass membrane protein</topology>
    </subcellularLocation>
</comment>
<evidence type="ECO:0000313" key="10">
    <source>
        <dbReference type="Proteomes" id="UP000305939"/>
    </source>
</evidence>
<dbReference type="PANTHER" id="PTHR30071:SF1">
    <property type="entry name" value="CYTOCHROME B_B6 PROTEIN-RELATED"/>
    <property type="match status" value="1"/>
</dbReference>
<feature type="transmembrane region" description="Helical" evidence="6">
    <location>
        <begin position="827"/>
        <end position="843"/>
    </location>
</feature>